<dbReference type="EMBL" id="KZ819602">
    <property type="protein sequence ID" value="PWN37138.1"/>
    <property type="molecule type" value="Genomic_DNA"/>
</dbReference>
<feature type="compositionally biased region" description="Polar residues" evidence="3">
    <location>
        <begin position="320"/>
        <end position="329"/>
    </location>
</feature>
<dbReference type="PANTHER" id="PTHR43086">
    <property type="entry name" value="VERY-LONG-CHAIN 3-OXOOACYL-COA REDUCTASE"/>
    <property type="match status" value="1"/>
</dbReference>
<organism evidence="4 5">
    <name type="scientific">Meira miltonrushii</name>
    <dbReference type="NCBI Taxonomy" id="1280837"/>
    <lineage>
        <taxon>Eukaryota</taxon>
        <taxon>Fungi</taxon>
        <taxon>Dikarya</taxon>
        <taxon>Basidiomycota</taxon>
        <taxon>Ustilaginomycotina</taxon>
        <taxon>Exobasidiomycetes</taxon>
        <taxon>Exobasidiales</taxon>
        <taxon>Brachybasidiaceae</taxon>
        <taxon>Meira</taxon>
    </lineage>
</organism>
<dbReference type="GO" id="GO:0016491">
    <property type="term" value="F:oxidoreductase activity"/>
    <property type="evidence" value="ECO:0007669"/>
    <property type="project" value="UniProtKB-KW"/>
</dbReference>
<dbReference type="AlphaFoldDB" id="A0A316VJA0"/>
<sequence>MPSNPLRRYAHYAKGENWALVTGATNGMGEEFAHQLAGLGFNVIVHGRNETKLTSVKSAIESKHSGIQVRTIAVDASQLPPKVSEFKALFEELNITVLINNVGIVSQNYPLLEEETEQEILAQLTTNNVFPTLLASVALPHLKQRQPSLMINMSSLGSWAPAPYLSPYSGAKAYNMYFSRALYNEMACEKQQVDIVCLAPGQVVSGMNEGPPTTMMPLAEKWVAKALSSVAPGFFSKRPAPVIVPWGPHAWGVRAMEWMTRSMCDNAVKGVTVDLRNKKRSEKSGEKVQTTSTTKTNGDANASTQPQKADQTESEGTAAPSENTAADHS</sequence>
<protein>
    <submittedName>
        <fullName evidence="4">NAD(P)-binding protein</fullName>
    </submittedName>
</protein>
<dbReference type="GO" id="GO:0005783">
    <property type="term" value="C:endoplasmic reticulum"/>
    <property type="evidence" value="ECO:0007669"/>
    <property type="project" value="TreeGrafter"/>
</dbReference>
<dbReference type="OrthoDB" id="47007at2759"/>
<evidence type="ECO:0000256" key="2">
    <source>
        <dbReference type="ARBA" id="ARBA00023002"/>
    </source>
</evidence>
<dbReference type="PIRSF" id="PIRSF000126">
    <property type="entry name" value="11-beta-HSD1"/>
    <property type="match status" value="1"/>
</dbReference>
<dbReference type="STRING" id="1280837.A0A316VJA0"/>
<keyword evidence="2" id="KW-0560">Oxidoreductase</keyword>
<accession>A0A316VJA0</accession>
<name>A0A316VJA0_9BASI</name>
<keyword evidence="5" id="KW-1185">Reference proteome</keyword>
<dbReference type="InParanoid" id="A0A316VJA0"/>
<evidence type="ECO:0000313" key="5">
    <source>
        <dbReference type="Proteomes" id="UP000245771"/>
    </source>
</evidence>
<evidence type="ECO:0000256" key="3">
    <source>
        <dbReference type="SAM" id="MobiDB-lite"/>
    </source>
</evidence>
<dbReference type="PANTHER" id="PTHR43086:SF2">
    <property type="entry name" value="HYDROXYSTEROID DEHYDROGENASE-LIKE PROTEIN 1"/>
    <property type="match status" value="1"/>
</dbReference>
<dbReference type="Pfam" id="PF00106">
    <property type="entry name" value="adh_short"/>
    <property type="match status" value="1"/>
</dbReference>
<dbReference type="Proteomes" id="UP000245771">
    <property type="component" value="Unassembled WGS sequence"/>
</dbReference>
<gene>
    <name evidence="4" type="ORF">FA14DRAFT_176440</name>
</gene>
<dbReference type="InterPro" id="IPR036291">
    <property type="entry name" value="NAD(P)-bd_dom_sf"/>
</dbReference>
<feature type="compositionally biased region" description="Polar residues" evidence="3">
    <location>
        <begin position="287"/>
        <end position="309"/>
    </location>
</feature>
<dbReference type="GO" id="GO:0030497">
    <property type="term" value="P:fatty acid elongation"/>
    <property type="evidence" value="ECO:0007669"/>
    <property type="project" value="TreeGrafter"/>
</dbReference>
<proteinExistence type="predicted"/>
<evidence type="ECO:0000256" key="1">
    <source>
        <dbReference type="ARBA" id="ARBA00022857"/>
    </source>
</evidence>
<feature type="region of interest" description="Disordered" evidence="3">
    <location>
        <begin position="276"/>
        <end position="329"/>
    </location>
</feature>
<keyword evidence="1" id="KW-0521">NADP</keyword>
<dbReference type="Gene3D" id="3.40.50.720">
    <property type="entry name" value="NAD(P)-binding Rossmann-like Domain"/>
    <property type="match status" value="1"/>
</dbReference>
<dbReference type="GeneID" id="37022451"/>
<dbReference type="SUPFAM" id="SSF51735">
    <property type="entry name" value="NAD(P)-binding Rossmann-fold domains"/>
    <property type="match status" value="1"/>
</dbReference>
<reference evidence="4 5" key="1">
    <citation type="journal article" date="2018" name="Mol. Biol. Evol.">
        <title>Broad Genomic Sampling Reveals a Smut Pathogenic Ancestry of the Fungal Clade Ustilaginomycotina.</title>
        <authorList>
            <person name="Kijpornyongpan T."/>
            <person name="Mondo S.J."/>
            <person name="Barry K."/>
            <person name="Sandor L."/>
            <person name="Lee J."/>
            <person name="Lipzen A."/>
            <person name="Pangilinan J."/>
            <person name="LaButti K."/>
            <person name="Hainaut M."/>
            <person name="Henrissat B."/>
            <person name="Grigoriev I.V."/>
            <person name="Spatafora J.W."/>
            <person name="Aime M.C."/>
        </authorList>
    </citation>
    <scope>NUCLEOTIDE SEQUENCE [LARGE SCALE GENOMIC DNA]</scope>
    <source>
        <strain evidence="4 5">MCA 3882</strain>
    </source>
</reference>
<dbReference type="PRINTS" id="PR00081">
    <property type="entry name" value="GDHRDH"/>
</dbReference>
<dbReference type="RefSeq" id="XP_025357440.1">
    <property type="nucleotide sequence ID" value="XM_025500670.1"/>
</dbReference>
<dbReference type="InterPro" id="IPR002347">
    <property type="entry name" value="SDR_fam"/>
</dbReference>
<evidence type="ECO:0000313" key="4">
    <source>
        <dbReference type="EMBL" id="PWN37138.1"/>
    </source>
</evidence>